<gene>
    <name evidence="4" type="ORF">UCRPC4_g05508</name>
</gene>
<dbReference type="CDD" id="cd13311">
    <property type="entry name" value="PH_Slm1"/>
    <property type="match status" value="1"/>
</dbReference>
<feature type="compositionally biased region" description="Low complexity" evidence="2">
    <location>
        <begin position="453"/>
        <end position="480"/>
    </location>
</feature>
<dbReference type="PANTHER" id="PTHR31941:SF1">
    <property type="entry name" value="CYTOSKELETAL SIGNALING PROTEIN SLM1"/>
    <property type="match status" value="1"/>
</dbReference>
<dbReference type="SUPFAM" id="SSF103657">
    <property type="entry name" value="BAR/IMD domain-like"/>
    <property type="match status" value="1"/>
</dbReference>
<dbReference type="InterPro" id="IPR027267">
    <property type="entry name" value="AH/BAR_dom_sf"/>
</dbReference>
<dbReference type="PANTHER" id="PTHR31941">
    <property type="entry name" value="CYTOSKELETAL SIGNALING PROTEIN SLM1"/>
    <property type="match status" value="1"/>
</dbReference>
<evidence type="ECO:0000259" key="3">
    <source>
        <dbReference type="PROSITE" id="PS50003"/>
    </source>
</evidence>
<evidence type="ECO:0000313" key="5">
    <source>
        <dbReference type="Proteomes" id="UP000053317"/>
    </source>
</evidence>
<dbReference type="PROSITE" id="PS50003">
    <property type="entry name" value="PH_DOMAIN"/>
    <property type="match status" value="1"/>
</dbReference>
<protein>
    <submittedName>
        <fullName evidence="4">Putative ph domain protein</fullName>
    </submittedName>
</protein>
<dbReference type="InterPro" id="IPR043453">
    <property type="entry name" value="Slm1_PH"/>
</dbReference>
<feature type="region of interest" description="Disordered" evidence="2">
    <location>
        <begin position="401"/>
        <end position="513"/>
    </location>
</feature>
<dbReference type="SUPFAM" id="SSF50729">
    <property type="entry name" value="PH domain-like"/>
    <property type="match status" value="1"/>
</dbReference>
<dbReference type="InterPro" id="IPR046869">
    <property type="entry name" value="SLM1/RGC1-like_PH"/>
</dbReference>
<accession>A0A0G2G0K1</accession>
<dbReference type="InterPro" id="IPR046868">
    <property type="entry name" value="BAR_4"/>
</dbReference>
<feature type="compositionally biased region" description="Polar residues" evidence="2">
    <location>
        <begin position="1"/>
        <end position="14"/>
    </location>
</feature>
<organism evidence="4 5">
    <name type="scientific">Phaeomoniella chlamydospora</name>
    <name type="common">Phaeoacremonium chlamydosporum</name>
    <dbReference type="NCBI Taxonomy" id="158046"/>
    <lineage>
        <taxon>Eukaryota</taxon>
        <taxon>Fungi</taxon>
        <taxon>Dikarya</taxon>
        <taxon>Ascomycota</taxon>
        <taxon>Pezizomycotina</taxon>
        <taxon>Eurotiomycetes</taxon>
        <taxon>Chaetothyriomycetidae</taxon>
        <taxon>Phaeomoniellales</taxon>
        <taxon>Phaeomoniellaceae</taxon>
        <taxon>Phaeomoniella</taxon>
    </lineage>
</organism>
<dbReference type="Pfam" id="PF20400">
    <property type="entry name" value="BAR_4"/>
    <property type="match status" value="1"/>
</dbReference>
<name>A0A0G2G0K1_PHACM</name>
<comment type="caution">
    <text evidence="4">The sequence shown here is derived from an EMBL/GenBank/DDBJ whole genome shotgun (WGS) entry which is preliminary data.</text>
</comment>
<feature type="domain" description="PH" evidence="3">
    <location>
        <begin position="296"/>
        <end position="402"/>
    </location>
</feature>
<reference evidence="4 5" key="2">
    <citation type="submission" date="2015-05" db="EMBL/GenBank/DDBJ databases">
        <authorList>
            <person name="Morales-Cruz A."/>
            <person name="Amrine K.C."/>
            <person name="Cantu D."/>
        </authorList>
    </citation>
    <scope>NUCLEOTIDE SEQUENCE [LARGE SCALE GENOMIC DNA]</scope>
    <source>
        <strain evidence="4">UCRPC4</strain>
    </source>
</reference>
<proteinExistence type="predicted"/>
<dbReference type="EMBL" id="LCWF01000144">
    <property type="protein sequence ID" value="KKY17493.1"/>
    <property type="molecule type" value="Genomic_DNA"/>
</dbReference>
<dbReference type="Gene3D" id="1.20.1270.60">
    <property type="entry name" value="Arfaptin homology (AH) domain/BAR domain"/>
    <property type="match status" value="1"/>
</dbReference>
<evidence type="ECO:0000256" key="2">
    <source>
        <dbReference type="SAM" id="MobiDB-lite"/>
    </source>
</evidence>
<keyword evidence="1" id="KW-0597">Phosphoprotein</keyword>
<feature type="compositionally biased region" description="Acidic residues" evidence="2">
    <location>
        <begin position="15"/>
        <end position="25"/>
    </location>
</feature>
<reference evidence="4 5" key="1">
    <citation type="submission" date="2015-05" db="EMBL/GenBank/DDBJ databases">
        <title>Distinctive expansion of gene families associated with plant cell wall degradation and secondary metabolism in the genomes of grapevine trunk pathogens.</title>
        <authorList>
            <person name="Lawrence D.P."/>
            <person name="Travadon R."/>
            <person name="Rolshausen P.E."/>
            <person name="Baumgartner K."/>
        </authorList>
    </citation>
    <scope>NUCLEOTIDE SEQUENCE [LARGE SCALE GENOMIC DNA]</scope>
    <source>
        <strain evidence="4">UCRPC4</strain>
    </source>
</reference>
<dbReference type="Gene3D" id="2.30.29.30">
    <property type="entry name" value="Pleckstrin-homology domain (PH domain)/Phosphotyrosine-binding domain (PTB)"/>
    <property type="match status" value="1"/>
</dbReference>
<dbReference type="InterPro" id="IPR011993">
    <property type="entry name" value="PH-like_dom_sf"/>
</dbReference>
<dbReference type="SMART" id="SM00233">
    <property type="entry name" value="PH"/>
    <property type="match status" value="1"/>
</dbReference>
<evidence type="ECO:0000313" key="4">
    <source>
        <dbReference type="EMBL" id="KKY17493.1"/>
    </source>
</evidence>
<dbReference type="Pfam" id="PF20399">
    <property type="entry name" value="PH_20"/>
    <property type="match status" value="1"/>
</dbReference>
<dbReference type="Proteomes" id="UP000053317">
    <property type="component" value="Unassembled WGS sequence"/>
</dbReference>
<feature type="region of interest" description="Disordered" evidence="2">
    <location>
        <begin position="1"/>
        <end position="26"/>
    </location>
</feature>
<dbReference type="OrthoDB" id="2264563at2759"/>
<keyword evidence="5" id="KW-1185">Reference proteome</keyword>
<sequence>MAQSTLPTRTNTTVSDDEAVADGEPGDTIGLLTERLRAWKHMCGYLEGYITAVSHEQKANAKDQEKVLKSISKPLREGHHFDQALGGVAGLFENMRANTSGIANMHLETAKNLDGTVLPILGRLHAEIKNKTKEIENGAGKGSKSVEKARNESQKYIELLGTHTANFDSSGGKVSHHNDPYVLQRNIYYRLNKQLIEENNNRGDIITVQNNFQQFETHVLQQVQAALNSFQQFMGSQADRQKAMYSDISGVASNIPADFEWNGFVKRNDNLLVNPNAPPRSMANVSFPNQNHRGTKPLIEGSLERKSRGLGSLKGYSAAYYAVSPAGYLHQYKDNDDFRHEPTPEISLYLPDCTIGAVSDTKFTIKGKDVSSKIGGSHEFQFKAHTPSDAKTWHDIISQKSTGTASLPTSPIDTSAASATTSPISPTPTEKETAHAAAGAGGEPGKIDTTVGSSSQGTAPTSTTSTQPPPSFTSTSPQQQAGVVSGSTPKGHEDHYHGQPGEKQLEGRTYIQK</sequence>
<feature type="compositionally biased region" description="Low complexity" evidence="2">
    <location>
        <begin position="408"/>
        <end position="428"/>
    </location>
</feature>
<dbReference type="AlphaFoldDB" id="A0A0G2G0K1"/>
<evidence type="ECO:0000256" key="1">
    <source>
        <dbReference type="ARBA" id="ARBA00022553"/>
    </source>
</evidence>
<dbReference type="InterPro" id="IPR001849">
    <property type="entry name" value="PH_domain"/>
</dbReference>